<evidence type="ECO:0000256" key="1">
    <source>
        <dbReference type="SAM" id="MobiDB-lite"/>
    </source>
</evidence>
<feature type="compositionally biased region" description="Basic and acidic residues" evidence="1">
    <location>
        <begin position="74"/>
        <end position="91"/>
    </location>
</feature>
<protein>
    <submittedName>
        <fullName evidence="2">Putative zinc finger BED domain-containing protein 4-like</fullName>
    </submittedName>
</protein>
<name>A0A2U9C7H8_SCOMX</name>
<evidence type="ECO:0000313" key="2">
    <source>
        <dbReference type="EMBL" id="AWP12537.1"/>
    </source>
</evidence>
<keyword evidence="3" id="KW-1185">Reference proteome</keyword>
<proteinExistence type="predicted"/>
<dbReference type="AlphaFoldDB" id="A0A2U9C7H8"/>
<sequence length="104" mass="11143">MIKALCDAGLASLPCVAHTLQLGLNLGTLAQRRVADVVAVGHIKIIFSQDIHTATVAKLMVILEMQKVSGGKADTQEHLGEPPARKLRQDHASSSLDSVFDDCR</sequence>
<accession>A0A2U9C7H8</accession>
<dbReference type="EMBL" id="CP026255">
    <property type="protein sequence ID" value="AWP12537.1"/>
    <property type="molecule type" value="Genomic_DNA"/>
</dbReference>
<dbReference type="Proteomes" id="UP000246464">
    <property type="component" value="Chromosome 13"/>
</dbReference>
<gene>
    <name evidence="2" type="ORF">SMAX5B_015323</name>
</gene>
<evidence type="ECO:0000313" key="3">
    <source>
        <dbReference type="Proteomes" id="UP000246464"/>
    </source>
</evidence>
<feature type="region of interest" description="Disordered" evidence="1">
    <location>
        <begin position="72"/>
        <end position="104"/>
    </location>
</feature>
<reference evidence="2 3" key="1">
    <citation type="submission" date="2017-12" db="EMBL/GenBank/DDBJ databases">
        <title>Integrating genomic resources of turbot (Scophthalmus maximus) in depth evaluation of genetic and physical mapping variation across individuals.</title>
        <authorList>
            <person name="Martinez P."/>
        </authorList>
    </citation>
    <scope>NUCLEOTIDE SEQUENCE [LARGE SCALE GENOMIC DNA]</scope>
</reference>
<organism evidence="2 3">
    <name type="scientific">Scophthalmus maximus</name>
    <name type="common">Turbot</name>
    <name type="synonym">Psetta maxima</name>
    <dbReference type="NCBI Taxonomy" id="52904"/>
    <lineage>
        <taxon>Eukaryota</taxon>
        <taxon>Metazoa</taxon>
        <taxon>Chordata</taxon>
        <taxon>Craniata</taxon>
        <taxon>Vertebrata</taxon>
        <taxon>Euteleostomi</taxon>
        <taxon>Actinopterygii</taxon>
        <taxon>Neopterygii</taxon>
        <taxon>Teleostei</taxon>
        <taxon>Neoteleostei</taxon>
        <taxon>Acanthomorphata</taxon>
        <taxon>Carangaria</taxon>
        <taxon>Pleuronectiformes</taxon>
        <taxon>Pleuronectoidei</taxon>
        <taxon>Scophthalmidae</taxon>
        <taxon>Scophthalmus</taxon>
    </lineage>
</organism>